<evidence type="ECO:0000259" key="12">
    <source>
        <dbReference type="PROSITE" id="PS52015"/>
    </source>
</evidence>
<dbReference type="Proteomes" id="UP000714380">
    <property type="component" value="Unassembled WGS sequence"/>
</dbReference>
<dbReference type="InterPro" id="IPR003538">
    <property type="entry name" value="TonB"/>
</dbReference>
<comment type="similarity">
    <text evidence="2 10">Belongs to the TonB family.</text>
</comment>
<evidence type="ECO:0000256" key="10">
    <source>
        <dbReference type="RuleBase" id="RU362123"/>
    </source>
</evidence>
<comment type="function">
    <text evidence="10">Interacts with outer membrane receptor proteins that carry out high-affinity binding and energy dependent uptake into the periplasmic space of specific substrates. It could act to transduce energy from the cytoplasmic membrane to specific energy-requiring processes in the outer membrane, resulting in the release into the periplasm of ligands bound by these outer membrane proteins.</text>
</comment>
<evidence type="ECO:0000256" key="7">
    <source>
        <dbReference type="ARBA" id="ARBA00022927"/>
    </source>
</evidence>
<dbReference type="PANTHER" id="PTHR33446">
    <property type="entry name" value="PROTEIN TONB-RELATED"/>
    <property type="match status" value="1"/>
</dbReference>
<keyword evidence="4 10" id="KW-1003">Cell membrane</keyword>
<keyword evidence="9" id="KW-0472">Membrane</keyword>
<organism evidence="13 14">
    <name type="scientific">Thalassolituus marinus</name>
    <dbReference type="NCBI Taxonomy" id="671053"/>
    <lineage>
        <taxon>Bacteria</taxon>
        <taxon>Pseudomonadati</taxon>
        <taxon>Pseudomonadota</taxon>
        <taxon>Gammaproteobacteria</taxon>
        <taxon>Oceanospirillales</taxon>
        <taxon>Oceanospirillaceae</taxon>
        <taxon>Thalassolituus</taxon>
    </lineage>
</organism>
<dbReference type="RefSeq" id="WP_225671194.1">
    <property type="nucleotide sequence ID" value="NZ_JAEDAH010000008.1"/>
</dbReference>
<comment type="caution">
    <text evidence="13">The sequence shown here is derived from an EMBL/GenBank/DDBJ whole genome shotgun (WGS) entry which is preliminary data.</text>
</comment>
<dbReference type="InterPro" id="IPR006260">
    <property type="entry name" value="TonB/TolA_C"/>
</dbReference>
<keyword evidence="5 10" id="KW-0997">Cell inner membrane</keyword>
<keyword evidence="7 10" id="KW-0653">Protein transport</keyword>
<dbReference type="Pfam" id="PF03544">
    <property type="entry name" value="TonB_C"/>
    <property type="match status" value="1"/>
</dbReference>
<protein>
    <recommendedName>
        <fullName evidence="10">Protein TonB</fullName>
    </recommendedName>
</protein>
<sequence length="207" mass="23369">MHRLAIALLAATAVSLGLFWVMQRMVTPDENLKRADNNSAIVDFVRLRQDSQTERKERRKQEPPKPQKPKLPQQAVAEQAPTMQTIPFNMPDVSPDLALNRQSLLGDAVVGKGFGDTDVIPLHRQQAVYPPRALRQKIEGYVRARLQISPEGTVEDVEIIEAEPRGVFEREAVRALYRYKFRPKMEDGRPVAQTATQTLEFTLAGSQ</sequence>
<keyword evidence="14" id="KW-1185">Reference proteome</keyword>
<dbReference type="InterPro" id="IPR037682">
    <property type="entry name" value="TonB_C"/>
</dbReference>
<evidence type="ECO:0000256" key="8">
    <source>
        <dbReference type="ARBA" id="ARBA00022989"/>
    </source>
</evidence>
<evidence type="ECO:0000256" key="9">
    <source>
        <dbReference type="ARBA" id="ARBA00023136"/>
    </source>
</evidence>
<feature type="domain" description="TonB C-terminal" evidence="12">
    <location>
        <begin position="114"/>
        <end position="207"/>
    </location>
</feature>
<comment type="subcellular location">
    <subcellularLocation>
        <location evidence="1 10">Cell inner membrane</location>
        <topology evidence="1 10">Single-pass membrane protein</topology>
        <orientation evidence="1 10">Periplasmic side</orientation>
    </subcellularLocation>
</comment>
<keyword evidence="6" id="KW-0812">Transmembrane</keyword>
<evidence type="ECO:0000313" key="13">
    <source>
        <dbReference type="EMBL" id="MCA6062320.1"/>
    </source>
</evidence>
<feature type="region of interest" description="Disordered" evidence="11">
    <location>
        <begin position="48"/>
        <end position="78"/>
    </location>
</feature>
<dbReference type="PROSITE" id="PS52015">
    <property type="entry name" value="TONB_CTD"/>
    <property type="match status" value="1"/>
</dbReference>
<keyword evidence="8" id="KW-1133">Transmembrane helix</keyword>
<evidence type="ECO:0000256" key="1">
    <source>
        <dbReference type="ARBA" id="ARBA00004383"/>
    </source>
</evidence>
<dbReference type="Gene3D" id="3.30.1150.10">
    <property type="match status" value="1"/>
</dbReference>
<evidence type="ECO:0000256" key="2">
    <source>
        <dbReference type="ARBA" id="ARBA00006555"/>
    </source>
</evidence>
<reference evidence="13 14" key="1">
    <citation type="submission" date="2020-12" db="EMBL/GenBank/DDBJ databases">
        <title>Novel Thalassolituus-related marine hydrocarbonoclastic bacteria mediated algae-derived hydrocarbons mineralization in twilight zone of the northern South China Sea.</title>
        <authorList>
            <person name="Dong C."/>
        </authorList>
    </citation>
    <scope>NUCLEOTIDE SEQUENCE [LARGE SCALE GENOMIC DNA]</scope>
    <source>
        <strain evidence="13 14">IMCC1826</strain>
    </source>
</reference>
<accession>A0ABS7ZKS1</accession>
<dbReference type="SUPFAM" id="SSF74653">
    <property type="entry name" value="TolA/TonB C-terminal domain"/>
    <property type="match status" value="1"/>
</dbReference>
<name>A0ABS7ZKS1_9GAMM</name>
<evidence type="ECO:0000256" key="4">
    <source>
        <dbReference type="ARBA" id="ARBA00022475"/>
    </source>
</evidence>
<dbReference type="EMBL" id="JAEDAH010000008">
    <property type="protein sequence ID" value="MCA6062320.1"/>
    <property type="molecule type" value="Genomic_DNA"/>
</dbReference>
<evidence type="ECO:0000256" key="3">
    <source>
        <dbReference type="ARBA" id="ARBA00022448"/>
    </source>
</evidence>
<keyword evidence="10" id="KW-0735">Signal-anchor</keyword>
<dbReference type="PANTHER" id="PTHR33446:SF14">
    <property type="entry name" value="PROTEIN TONB"/>
    <property type="match status" value="1"/>
</dbReference>
<keyword evidence="3 10" id="KW-0813">Transport</keyword>
<evidence type="ECO:0000256" key="5">
    <source>
        <dbReference type="ARBA" id="ARBA00022519"/>
    </source>
</evidence>
<dbReference type="NCBIfam" id="TIGR01352">
    <property type="entry name" value="tonB_Cterm"/>
    <property type="match status" value="1"/>
</dbReference>
<feature type="compositionally biased region" description="Basic and acidic residues" evidence="11">
    <location>
        <begin position="48"/>
        <end position="65"/>
    </location>
</feature>
<proteinExistence type="inferred from homology"/>
<evidence type="ECO:0000313" key="14">
    <source>
        <dbReference type="Proteomes" id="UP000714380"/>
    </source>
</evidence>
<gene>
    <name evidence="13" type="ORF">I9W95_01750</name>
</gene>
<dbReference type="PRINTS" id="PR01374">
    <property type="entry name" value="TONBPROTEIN"/>
</dbReference>
<evidence type="ECO:0000256" key="6">
    <source>
        <dbReference type="ARBA" id="ARBA00022692"/>
    </source>
</evidence>
<dbReference type="InterPro" id="IPR051045">
    <property type="entry name" value="TonB-dependent_transducer"/>
</dbReference>
<evidence type="ECO:0000256" key="11">
    <source>
        <dbReference type="SAM" id="MobiDB-lite"/>
    </source>
</evidence>